<keyword evidence="3" id="KW-1185">Reference proteome</keyword>
<dbReference type="EMBL" id="JAUSRF010000004">
    <property type="protein sequence ID" value="MDP9836689.1"/>
    <property type="molecule type" value="Genomic_DNA"/>
</dbReference>
<accession>A0ABT9PS42</accession>
<protein>
    <submittedName>
        <fullName evidence="2">Antitoxin ParD1/3/4</fullName>
    </submittedName>
</protein>
<sequence>MAQSAAIILTQHQQDIVERLVKTGRFDGVEDVVSAGLKLLEKREVQADSLIAELESEIERGLASGDPAPMESATDLLLDFRSRR</sequence>
<reference evidence="2 3" key="1">
    <citation type="submission" date="2023-07" db="EMBL/GenBank/DDBJ databases">
        <title>Sorghum-associated microbial communities from plants grown in Nebraska, USA.</title>
        <authorList>
            <person name="Schachtman D."/>
        </authorList>
    </citation>
    <scope>NUCLEOTIDE SEQUENCE [LARGE SCALE GENOMIC DNA]</scope>
    <source>
        <strain evidence="2 3">DS1307</strain>
    </source>
</reference>
<proteinExistence type="predicted"/>
<organism evidence="2 3">
    <name type="scientific">Neorhizobium huautlense</name>
    <dbReference type="NCBI Taxonomy" id="67774"/>
    <lineage>
        <taxon>Bacteria</taxon>
        <taxon>Pseudomonadati</taxon>
        <taxon>Pseudomonadota</taxon>
        <taxon>Alphaproteobacteria</taxon>
        <taxon>Hyphomicrobiales</taxon>
        <taxon>Rhizobiaceae</taxon>
        <taxon>Rhizobium/Agrobacterium group</taxon>
        <taxon>Neorhizobium</taxon>
    </lineage>
</organism>
<evidence type="ECO:0000313" key="2">
    <source>
        <dbReference type="EMBL" id="MDP9836689.1"/>
    </source>
</evidence>
<gene>
    <name evidence="2" type="ORF">J2T09_001434</name>
</gene>
<evidence type="ECO:0000313" key="3">
    <source>
        <dbReference type="Proteomes" id="UP001241472"/>
    </source>
</evidence>
<dbReference type="RefSeq" id="WP_306832672.1">
    <property type="nucleotide sequence ID" value="NZ_JAUSRF010000004.1"/>
</dbReference>
<dbReference type="Pfam" id="PF03693">
    <property type="entry name" value="ParD_antitoxin"/>
    <property type="match status" value="1"/>
</dbReference>
<name>A0ABT9PS42_9HYPH</name>
<feature type="region of interest" description="Disordered" evidence="1">
    <location>
        <begin position="62"/>
        <end position="84"/>
    </location>
</feature>
<evidence type="ECO:0000256" key="1">
    <source>
        <dbReference type="SAM" id="MobiDB-lite"/>
    </source>
</evidence>
<comment type="caution">
    <text evidence="2">The sequence shown here is derived from an EMBL/GenBank/DDBJ whole genome shotgun (WGS) entry which is preliminary data.</text>
</comment>
<dbReference type="InterPro" id="IPR038296">
    <property type="entry name" value="ParD_sf"/>
</dbReference>
<dbReference type="Gene3D" id="6.10.10.120">
    <property type="entry name" value="Antitoxin ParD1-like"/>
    <property type="match status" value="1"/>
</dbReference>
<dbReference type="InterPro" id="IPR022789">
    <property type="entry name" value="ParD"/>
</dbReference>
<dbReference type="Proteomes" id="UP001241472">
    <property type="component" value="Unassembled WGS sequence"/>
</dbReference>